<gene>
    <name evidence="1" type="ORF">GCM10023205_47090</name>
</gene>
<evidence type="ECO:0000313" key="1">
    <source>
        <dbReference type="EMBL" id="GAA4974881.1"/>
    </source>
</evidence>
<reference evidence="2" key="1">
    <citation type="journal article" date="2019" name="Int. J. Syst. Evol. Microbiol.">
        <title>The Global Catalogue of Microorganisms (GCM) 10K type strain sequencing project: providing services to taxonomists for standard genome sequencing and annotation.</title>
        <authorList>
            <consortium name="The Broad Institute Genomics Platform"/>
            <consortium name="The Broad Institute Genome Sequencing Center for Infectious Disease"/>
            <person name="Wu L."/>
            <person name="Ma J."/>
        </authorList>
    </citation>
    <scope>NUCLEOTIDE SEQUENCE [LARGE SCALE GENOMIC DNA]</scope>
    <source>
        <strain evidence="2">JCM 17986</strain>
    </source>
</reference>
<protein>
    <recommendedName>
        <fullName evidence="3">Type II toxin-antitoxin system RelE/ParE family toxin</fullName>
    </recommendedName>
</protein>
<name>A0ABP9HN93_9ACTN</name>
<accession>A0ABP9HN93</accession>
<keyword evidence="2" id="KW-1185">Reference proteome</keyword>
<evidence type="ECO:0008006" key="3">
    <source>
        <dbReference type="Google" id="ProtNLM"/>
    </source>
</evidence>
<evidence type="ECO:0000313" key="2">
    <source>
        <dbReference type="Proteomes" id="UP001500466"/>
    </source>
</evidence>
<dbReference type="RefSeq" id="WP_345677604.1">
    <property type="nucleotide sequence ID" value="NZ_BAABHS010000016.1"/>
</dbReference>
<sequence>MSRFRIEFSNEARSALAVLPADRRRHFDRGMTDLADDPYGANSRAIKEHDYREALVADCLAVYYIAEGVLVVTVVRVIPAP</sequence>
<dbReference type="EMBL" id="BAABHS010000016">
    <property type="protein sequence ID" value="GAA4974881.1"/>
    <property type="molecule type" value="Genomic_DNA"/>
</dbReference>
<dbReference type="Gene3D" id="3.30.2310.20">
    <property type="entry name" value="RelE-like"/>
    <property type="match status" value="1"/>
</dbReference>
<proteinExistence type="predicted"/>
<dbReference type="SUPFAM" id="SSF143011">
    <property type="entry name" value="RelE-like"/>
    <property type="match status" value="1"/>
</dbReference>
<dbReference type="Proteomes" id="UP001500466">
    <property type="component" value="Unassembled WGS sequence"/>
</dbReference>
<organism evidence="1 2">
    <name type="scientific">Yinghuangia aomiensis</name>
    <dbReference type="NCBI Taxonomy" id="676205"/>
    <lineage>
        <taxon>Bacteria</taxon>
        <taxon>Bacillati</taxon>
        <taxon>Actinomycetota</taxon>
        <taxon>Actinomycetes</taxon>
        <taxon>Kitasatosporales</taxon>
        <taxon>Streptomycetaceae</taxon>
        <taxon>Yinghuangia</taxon>
    </lineage>
</organism>
<comment type="caution">
    <text evidence="1">The sequence shown here is derived from an EMBL/GenBank/DDBJ whole genome shotgun (WGS) entry which is preliminary data.</text>
</comment>
<dbReference type="InterPro" id="IPR035093">
    <property type="entry name" value="RelE/ParE_toxin_dom_sf"/>
</dbReference>